<evidence type="ECO:0000313" key="5">
    <source>
        <dbReference type="EMBL" id="QJD86696.1"/>
    </source>
</evidence>
<dbReference type="InterPro" id="IPR012341">
    <property type="entry name" value="6hp_glycosidase-like_sf"/>
</dbReference>
<dbReference type="Pfam" id="PF00041">
    <property type="entry name" value="fn3"/>
    <property type="match status" value="1"/>
</dbReference>
<dbReference type="InterPro" id="IPR001119">
    <property type="entry name" value="SLH_dom"/>
</dbReference>
<reference evidence="5 6" key="1">
    <citation type="submission" date="2020-04" db="EMBL/GenBank/DDBJ databases">
        <title>Genome sequencing of novel species.</title>
        <authorList>
            <person name="Heo J."/>
            <person name="Kim S.-J."/>
            <person name="Kim J.-S."/>
            <person name="Hong S.-B."/>
            <person name="Kwon S.-W."/>
        </authorList>
    </citation>
    <scope>NUCLEOTIDE SEQUENCE [LARGE SCALE GENOMIC DNA]</scope>
    <source>
        <strain evidence="5 6">MFER-1</strain>
    </source>
</reference>
<dbReference type="Pfam" id="PF20578">
    <property type="entry name" value="aBig_2"/>
    <property type="match status" value="1"/>
</dbReference>
<dbReference type="EMBL" id="CP051680">
    <property type="protein sequence ID" value="QJD86696.1"/>
    <property type="molecule type" value="Genomic_DNA"/>
</dbReference>
<dbReference type="KEGG" id="cheb:HH215_28330"/>
<protein>
    <submittedName>
        <fullName evidence="5">Uncharacterized protein</fullName>
    </submittedName>
</protein>
<dbReference type="GO" id="GO:0005975">
    <property type="term" value="P:carbohydrate metabolic process"/>
    <property type="evidence" value="ECO:0007669"/>
    <property type="project" value="InterPro"/>
</dbReference>
<feature type="domain" description="SLH" evidence="4">
    <location>
        <begin position="1689"/>
        <end position="1752"/>
    </location>
</feature>
<dbReference type="Pfam" id="PF00754">
    <property type="entry name" value="F5_F8_type_C"/>
    <property type="match status" value="1"/>
</dbReference>
<feature type="region of interest" description="Disordered" evidence="1">
    <location>
        <begin position="1491"/>
        <end position="1510"/>
    </location>
</feature>
<proteinExistence type="predicted"/>
<dbReference type="PANTHER" id="PTHR43308">
    <property type="entry name" value="OUTER MEMBRANE PROTEIN ALPHA-RELATED"/>
    <property type="match status" value="1"/>
</dbReference>
<dbReference type="Gene3D" id="1.50.10.10">
    <property type="match status" value="1"/>
</dbReference>
<gene>
    <name evidence="5" type="ORF">HH215_28330</name>
</gene>
<dbReference type="RefSeq" id="WP_169282942.1">
    <property type="nucleotide sequence ID" value="NZ_CP051680.1"/>
</dbReference>
<evidence type="ECO:0000256" key="1">
    <source>
        <dbReference type="SAM" id="MobiDB-lite"/>
    </source>
</evidence>
<feature type="domain" description="Fibronectin type-III" evidence="3">
    <location>
        <begin position="1404"/>
        <end position="1491"/>
    </location>
</feature>
<dbReference type="InterPro" id="IPR008928">
    <property type="entry name" value="6-hairpin_glycosidase_sf"/>
</dbReference>
<accession>A0A7Z2VNP6</accession>
<dbReference type="Proteomes" id="UP000502248">
    <property type="component" value="Chromosome"/>
</dbReference>
<feature type="domain" description="SLH" evidence="4">
    <location>
        <begin position="1815"/>
        <end position="1876"/>
    </location>
</feature>
<organism evidence="5 6">
    <name type="scientific">Cohnella herbarum</name>
    <dbReference type="NCBI Taxonomy" id="2728023"/>
    <lineage>
        <taxon>Bacteria</taxon>
        <taxon>Bacillati</taxon>
        <taxon>Bacillota</taxon>
        <taxon>Bacilli</taxon>
        <taxon>Bacillales</taxon>
        <taxon>Paenibacillaceae</taxon>
        <taxon>Cohnella</taxon>
    </lineage>
</organism>
<dbReference type="InterPro" id="IPR036116">
    <property type="entry name" value="FN3_sf"/>
</dbReference>
<dbReference type="Gene3D" id="2.60.40.10">
    <property type="entry name" value="Immunoglobulins"/>
    <property type="match status" value="1"/>
</dbReference>
<dbReference type="InterPro" id="IPR008979">
    <property type="entry name" value="Galactose-bd-like_sf"/>
</dbReference>
<dbReference type="Pfam" id="PF00395">
    <property type="entry name" value="SLH"/>
    <property type="match status" value="3"/>
</dbReference>
<name>A0A7Z2VNP6_9BACL</name>
<dbReference type="CDD" id="cd00063">
    <property type="entry name" value="FN3"/>
    <property type="match status" value="1"/>
</dbReference>
<sequence>MLRKWTSTLLSGTLLLSTVALAQPNRVSASPIIAPPAITQDVNNKTISVTAGNLSVNFDYDNKLVLSSMKLGGDVEVLEPGETSGSEVLTDANPVAVSASYTNSGDNINHLKDGIISYTENPRNRWTAYRSNKLPVTSDWIEYDFGKNVDVDKLKIYYFEDSGYTAAPQSHSVQYWNGSIFVNVTNSTHSPSAPLGNAANTVAFDKINTSKLRLNMVNKSPGGGKSAYYAAITELEAYDGTTNLTQSQWIGTHRLASSPQATVDGRKVTFNDIHYESGGIPINETWIVEARTSDILLNVARTYGGALQLKDQRTLSFAFQSKAFDVVQRTEDGGSMILLDPGVNAAGERRTLNRFLSRTPYTTSLSANPEKSNVIRTGSWYDNDRYSFYTANMDLIDKLNHRVLSIELASDRNRATKIWRKPLNETGALVVEHKLSDQAFSLGGTSNAQTGYTDKYLPLGIFQKNDFKPVQVKAGQTDAFTYTFSSDDNLDAYYDIGEIPASSGIDEFTLAEAIQDYARSSVIDLNVGMGDTDVSGMGPYETWWYSRNALALQGAGNGAYLDTLKNFVRFIKNYNYPIHGTGQLWAVSARENVWYKDYFFDTYGQFIAGIAAIYDLSGDDVWLSEVKDMSRKVLDWAAFTRDTNNDGLMDSLAYQVSQWDDQSKIGQNSAYANAFLYKALLDWAALEEDVFGDQQRANKYKAKAEQLKTTYNKDKSQGGFWSETTKSFVHSRGLNGEIYGDVGHTFENAYAIMFGLVDEERARVILEQYSDFRNGNNLMNRPLTLFPAQRSAYSSSENNNPFPTYLHGNSFPQLSYDMMAAYAAIGNNEVPAELLRTIVEQYSKDGLIWNTYTWDLRPDTLREPWMSANARPIAGFYDIIMGIKPKYDRLVIDPSLDASLFGASVKYELRKHSFTIRHIDDKNRIVDTDGAIPVESTWRNLDNGKSYLVKDENLTDGTVASVLLLPKNGQAAYTFAAQGKHRLTIKEIHAAVSFEDIRGVNASEDRIEADLVLPAVGRNGETITWQSDKPEVITNSGIVTRPSFAEGDLPVKLIATIQGGAEVYQLTFSLTVVRERNSEASILSDAYAIDETMRTITNVPWGTDAQSFFNGLTCAVNATCMLYLSDGTTPVADQMLIASGMKLRVTSQDGQNSKRYTLMAGRKNIALNPSKLGFPAATESYAYTTYDPNAWKTVDGIISYTDSPHSRWHNYKTTNTAAGVEWLKYDFGTNRVINRIDLYVVAGGGNETPPTSIRIEYWDGTGWVSASTQTSVPKTPDVALNRIMFDPVQTSQIRVVMGFLPGKIIAVTEAEIYGPNSDTTLASGIYEVDSGAGSVSKVVYGTEVEQFVSRVCAAEGAVIGVYEADGTTPVTQGKVLPGMIVVVTAESGTSQTYSIDVQAQPAWVNGSLATDRVTSGSVQLRWSGASDSEGIMQYKIYRNGAEHASVTGSVYSYEATGLSPATTYAFKVEAGNPFDVWSTDGPSVTVTTLAEDNGNNGSNTTSNGNGGNRTVIDEKPKVTVRDGVAVVQIAEGQNSAEISYSQIGELPLRVEFGKANVNVDRTTLDALASGLAEGSHALLQVIFSPVSDVELGKVPVVGGGTANVRLVDSIYDVRMSLKSGDRSVEWRGPEGMQIVLPYPAASVDADLLGVYYFNESSGKWEYVGGTVNRNSNIVQVDATKPGKYAVLEFDRTFADIPANHWAARALKVLAAKGIVTGISETEFKPDKPITRAEFTALLARALRLQGQVATKFRDVPDNAWYAADIAAAYKAGLVKGISDAEFDPSAIITREQMSVLLTRAYEYAAHNREGWNGSALKYKDADQIAAWANAAIGKATEIGLVQGQSNGKFSAKSKASRAETAQAIMNLLELLKSKAE</sequence>
<dbReference type="Gene3D" id="2.60.120.260">
    <property type="entry name" value="Galactose-binding domain-like"/>
    <property type="match status" value="2"/>
</dbReference>
<keyword evidence="2" id="KW-0732">Signal</keyword>
<feature type="compositionally biased region" description="Low complexity" evidence="1">
    <location>
        <begin position="1493"/>
        <end position="1503"/>
    </location>
</feature>
<feature type="chain" id="PRO_5039635706" evidence="2">
    <location>
        <begin position="23"/>
        <end position="1876"/>
    </location>
</feature>
<dbReference type="PANTHER" id="PTHR43308:SF5">
    <property type="entry name" value="S-LAYER PROTEIN _ PEPTIDOGLYCAN ENDO-BETA-N-ACETYLGLUCOSAMINIDASE"/>
    <property type="match status" value="1"/>
</dbReference>
<feature type="signal peptide" evidence="2">
    <location>
        <begin position="1"/>
        <end position="22"/>
    </location>
</feature>
<dbReference type="InterPro" id="IPR003961">
    <property type="entry name" value="FN3_dom"/>
</dbReference>
<dbReference type="PROSITE" id="PS51272">
    <property type="entry name" value="SLH"/>
    <property type="match status" value="3"/>
</dbReference>
<evidence type="ECO:0000256" key="2">
    <source>
        <dbReference type="SAM" id="SignalP"/>
    </source>
</evidence>
<dbReference type="InterPro" id="IPR051465">
    <property type="entry name" value="Cell_Envelope_Struct_Comp"/>
</dbReference>
<dbReference type="InterPro" id="IPR046780">
    <property type="entry name" value="aBig_2"/>
</dbReference>
<dbReference type="SUPFAM" id="SSF48208">
    <property type="entry name" value="Six-hairpin glycosidases"/>
    <property type="match status" value="1"/>
</dbReference>
<dbReference type="SUPFAM" id="SSF49785">
    <property type="entry name" value="Galactose-binding domain-like"/>
    <property type="match status" value="2"/>
</dbReference>
<evidence type="ECO:0000259" key="4">
    <source>
        <dbReference type="PROSITE" id="PS51272"/>
    </source>
</evidence>
<evidence type="ECO:0000259" key="3">
    <source>
        <dbReference type="PROSITE" id="PS50853"/>
    </source>
</evidence>
<dbReference type="SUPFAM" id="SSF49265">
    <property type="entry name" value="Fibronectin type III"/>
    <property type="match status" value="1"/>
</dbReference>
<feature type="domain" description="SLH" evidence="4">
    <location>
        <begin position="1753"/>
        <end position="1811"/>
    </location>
</feature>
<dbReference type="InterPro" id="IPR000421">
    <property type="entry name" value="FA58C"/>
</dbReference>
<dbReference type="InterPro" id="IPR013783">
    <property type="entry name" value="Ig-like_fold"/>
</dbReference>
<dbReference type="PROSITE" id="PS50853">
    <property type="entry name" value="FN3"/>
    <property type="match status" value="1"/>
</dbReference>
<evidence type="ECO:0000313" key="6">
    <source>
        <dbReference type="Proteomes" id="UP000502248"/>
    </source>
</evidence>
<keyword evidence="6" id="KW-1185">Reference proteome</keyword>